<evidence type="ECO:0000313" key="3">
    <source>
        <dbReference type="Proteomes" id="UP000266183"/>
    </source>
</evidence>
<dbReference type="EMBL" id="CP032382">
    <property type="protein sequence ID" value="AYB32622.1"/>
    <property type="molecule type" value="Genomic_DNA"/>
</dbReference>
<dbReference type="Pfam" id="PF10543">
    <property type="entry name" value="ORF6N"/>
    <property type="match status" value="1"/>
</dbReference>
<dbReference type="KEGG" id="chk:D4L85_19465"/>
<reference evidence="3" key="1">
    <citation type="submission" date="2018-09" db="EMBL/GenBank/DDBJ databases">
        <title>Chryseolinea sp. KIS68-18 isolated from soil.</title>
        <authorList>
            <person name="Weon H.-Y."/>
            <person name="Kwon S.-W."/>
            <person name="Lee S.A."/>
        </authorList>
    </citation>
    <scope>NUCLEOTIDE SEQUENCE [LARGE SCALE GENOMIC DNA]</scope>
    <source>
        <strain evidence="3">KIS68-18</strain>
    </source>
</reference>
<evidence type="ECO:0000259" key="1">
    <source>
        <dbReference type="Pfam" id="PF10543"/>
    </source>
</evidence>
<dbReference type="RefSeq" id="WP_119755874.1">
    <property type="nucleotide sequence ID" value="NZ_CP032382.1"/>
</dbReference>
<gene>
    <name evidence="2" type="ORF">D4L85_19465</name>
</gene>
<feature type="domain" description="KilA-N DNA-binding" evidence="1">
    <location>
        <begin position="15"/>
        <end position="98"/>
    </location>
</feature>
<dbReference type="Proteomes" id="UP000266183">
    <property type="component" value="Chromosome"/>
</dbReference>
<protein>
    <submittedName>
        <fullName evidence="2">ORF6N domain-containing protein</fullName>
    </submittedName>
</protein>
<sequence>MTDSLTVSDDAVISKIHLIRGQKVMLDMDLSALYGVETRYLKRQVKRNIERFPEDFMFELSPQELENLRCQFGTSSWGGVRYAPMAFTEQGVAMLSSVLGSKQAISVNIQVIRVFSKMRQLLITSKDILLKLEQIERKAAQHDDDFRVIFAYLKELLEPPPTEPARKIGFRHAKEE</sequence>
<organism evidence="2 3">
    <name type="scientific">Chryseolinea soli</name>
    <dbReference type="NCBI Taxonomy" id="2321403"/>
    <lineage>
        <taxon>Bacteria</taxon>
        <taxon>Pseudomonadati</taxon>
        <taxon>Bacteroidota</taxon>
        <taxon>Cytophagia</taxon>
        <taxon>Cytophagales</taxon>
        <taxon>Fulvivirgaceae</taxon>
        <taxon>Chryseolinea</taxon>
    </lineage>
</organism>
<dbReference type="InterPro" id="IPR018873">
    <property type="entry name" value="KilA-N_DNA-bd_domain"/>
</dbReference>
<dbReference type="AlphaFoldDB" id="A0A385SP45"/>
<dbReference type="OrthoDB" id="9816206at2"/>
<proteinExistence type="predicted"/>
<evidence type="ECO:0000313" key="2">
    <source>
        <dbReference type="EMBL" id="AYB32622.1"/>
    </source>
</evidence>
<accession>A0A385SP45</accession>
<name>A0A385SP45_9BACT</name>
<keyword evidence="3" id="KW-1185">Reference proteome</keyword>